<dbReference type="InterPro" id="IPR034197">
    <property type="entry name" value="Peptidases_S8_3"/>
</dbReference>
<evidence type="ECO:0000256" key="3">
    <source>
        <dbReference type="ARBA" id="ARBA00022525"/>
    </source>
</evidence>
<dbReference type="InterPro" id="IPR003137">
    <property type="entry name" value="PA_domain"/>
</dbReference>
<dbReference type="Pfam" id="PF02225">
    <property type="entry name" value="PA"/>
    <property type="match status" value="1"/>
</dbReference>
<dbReference type="InterPro" id="IPR023827">
    <property type="entry name" value="Peptidase_S8_Asp-AS"/>
</dbReference>
<dbReference type="Proteomes" id="UP001156870">
    <property type="component" value="Unassembled WGS sequence"/>
</dbReference>
<keyword evidence="8" id="KW-0325">Glycoprotein</keyword>
<feature type="active site" description="Charge relay system" evidence="9 10">
    <location>
        <position position="279"/>
    </location>
</feature>
<dbReference type="PROSITE" id="PS00136">
    <property type="entry name" value="SUBTILASE_ASP"/>
    <property type="match status" value="1"/>
</dbReference>
<dbReference type="AlphaFoldDB" id="A0AA37T4J6"/>
<dbReference type="PROSITE" id="PS00137">
    <property type="entry name" value="SUBTILASE_HIS"/>
    <property type="match status" value="1"/>
</dbReference>
<dbReference type="InterPro" id="IPR023828">
    <property type="entry name" value="Peptidase_S8_Ser-AS"/>
</dbReference>
<dbReference type="Pfam" id="PF05922">
    <property type="entry name" value="Inhibitor_I9"/>
    <property type="match status" value="1"/>
</dbReference>
<dbReference type="CDD" id="cd04852">
    <property type="entry name" value="Peptidases_S8_3"/>
    <property type="match status" value="1"/>
</dbReference>
<reference evidence="16 17" key="1">
    <citation type="journal article" date="2014" name="Int. J. Syst. Evol. Microbiol.">
        <title>Complete genome sequence of Corynebacterium casei LMG S-19264T (=DSM 44701T), isolated from a smear-ripened cheese.</title>
        <authorList>
            <consortium name="US DOE Joint Genome Institute (JGI-PGF)"/>
            <person name="Walter F."/>
            <person name="Albersmeier A."/>
            <person name="Kalinowski J."/>
            <person name="Ruckert C."/>
        </authorList>
    </citation>
    <scope>NUCLEOTIDE SEQUENCE [LARGE SCALE GENOMIC DNA]</scope>
    <source>
        <strain evidence="16 17">NBRC 110095</strain>
    </source>
</reference>
<dbReference type="InterPro" id="IPR000209">
    <property type="entry name" value="Peptidase_S8/S53_dom"/>
</dbReference>
<dbReference type="InterPro" id="IPR046450">
    <property type="entry name" value="PA_dom_sf"/>
</dbReference>
<comment type="caution">
    <text evidence="16">The sequence shown here is derived from an EMBL/GenBank/DDBJ whole genome shotgun (WGS) entry which is preliminary data.</text>
</comment>
<evidence type="ECO:0000256" key="6">
    <source>
        <dbReference type="ARBA" id="ARBA00022801"/>
    </source>
</evidence>
<dbReference type="InterPro" id="IPR015500">
    <property type="entry name" value="Peptidase_S8_subtilisin-rel"/>
</dbReference>
<keyword evidence="4 10" id="KW-0645">Protease</keyword>
<dbReference type="PROSITE" id="PS00138">
    <property type="entry name" value="SUBTILASE_SER"/>
    <property type="match status" value="1"/>
</dbReference>
<dbReference type="InterPro" id="IPR045051">
    <property type="entry name" value="SBT"/>
</dbReference>
<dbReference type="Pfam" id="PF00082">
    <property type="entry name" value="Peptidase_S8"/>
    <property type="match status" value="1"/>
</dbReference>
<dbReference type="InterPro" id="IPR017312">
    <property type="entry name" value="Subtilisin_Alteromonadales"/>
</dbReference>
<evidence type="ECO:0000256" key="7">
    <source>
        <dbReference type="ARBA" id="ARBA00022825"/>
    </source>
</evidence>
<evidence type="ECO:0000256" key="4">
    <source>
        <dbReference type="ARBA" id="ARBA00022670"/>
    </source>
</evidence>
<dbReference type="GO" id="GO:0005576">
    <property type="term" value="C:extracellular region"/>
    <property type="evidence" value="ECO:0007669"/>
    <property type="project" value="UniProtKB-SubCell"/>
</dbReference>
<keyword evidence="6 10" id="KW-0378">Hydrolase</keyword>
<dbReference type="InterPro" id="IPR037045">
    <property type="entry name" value="S8pro/Inhibitor_I9_sf"/>
</dbReference>
<organism evidence="16 17">
    <name type="scientific">Marinibactrum halimedae</name>
    <dbReference type="NCBI Taxonomy" id="1444977"/>
    <lineage>
        <taxon>Bacteria</taxon>
        <taxon>Pseudomonadati</taxon>
        <taxon>Pseudomonadota</taxon>
        <taxon>Gammaproteobacteria</taxon>
        <taxon>Cellvibrionales</taxon>
        <taxon>Cellvibrionaceae</taxon>
        <taxon>Marinibactrum</taxon>
    </lineage>
</organism>
<dbReference type="Pfam" id="PF17766">
    <property type="entry name" value="fn3_6"/>
    <property type="match status" value="1"/>
</dbReference>
<name>A0AA37T4J6_9GAMM</name>
<evidence type="ECO:0000259" key="15">
    <source>
        <dbReference type="Pfam" id="PF17766"/>
    </source>
</evidence>
<sequence length="1133" mass="122195">MKTLSFRSISIAIALHSAHVNSNTVIQHTDPLSLTEQQPEVIASLSDTFSKQTEGLISNNEEDGGLAVYIVQLEDPAVAAYRGGIGGFKATSTAMTGNQHLNVNSVEGQAYTSWIRQRQSDFQEASTAILARTPKTVATYQYAFNGVALSLTKAEAKRIARMKGVKRVTQERYEELLTDTGPHWINAPSIWEEGVGPTFSKGEGVVVAILDTGINHDHPSFADIGDDGYDHSNPLGNGNYIPGSHCEENPEFCNDKLIGAWKILDSSGDSNSPEDSEGHGSHVASTIAGNVINSVDFFVRDTPIATRSLSGVAPHANIIAYDVCSGSCPSTALLSGVEQVLEDASALPNGIQVLNYSISGDQDPYTDPVQLAFLNATEAGILVVAAAGNSGLRSVHNRSPWVTSVAALSHNRTIENRLHDLISDSEGLDDITGAALTLGSDPAPIVYAGDYPTNNGSSNDRNPERCSVRFPRRHFEGKIVICEFNGLFPKRAARNVRAGGAVGMILANNEVRGETLSLNQYPIPTIQISFNDGEKLRQWLAAESNPQGAISATYFDENPENGDILAPFSGRGPNSNFDVLKPDLGAPGVNIFAAINSANNRTSPEYGLLSGTSMASPHVAGAGALLSAVRPEWSPLEIKSALMMTSVRENGRKPDRVTPLDSFDVGAGRIDLQKVQNSGLVLEETTDNFLAANPRLGGDPKTLNIPSMQNSECFVSCRWIRRVTNTTSERSHWLTKVTTDAPIELRVSPFYLPLDAGESANITVTASTETASAGWHFGELKLMNVGHSDSPELKMPIAVQGITATRADRLTIKTDKTEIKPSDTVTYEIEVNNETLSDPVNIKAVLAPNTELIEGSINTELMAAETLIPMTHHHGTLTWRGNLQAGEVSLNGEKAPFGYISLSRRTEPTPCPADDCDDGAVLVNVPEFRFLGETYNQVLWSVNGTLQFLSNGDNLSSIPGENQRLPSKAAPANMLAPFWADLDLGTNEDESSWYTATLRGNSSNYTVFEWNNVPLFDDPERRYTFQIWIEQGDSGNFWYVYESMSDLPEQLTVGIQGVSGLQGESLFFNGEGVAPVVGEDLRVLATPGGSAKFTFNTTVESCYLQFDDPTSVLVTMASGKTSAQAIVTSRCEH</sequence>
<evidence type="ECO:0008006" key="18">
    <source>
        <dbReference type="Google" id="ProtNLM"/>
    </source>
</evidence>
<comment type="subcellular location">
    <subcellularLocation>
        <location evidence="1">Secreted</location>
    </subcellularLocation>
</comment>
<accession>A0AA37T4J6</accession>
<keyword evidence="7 10" id="KW-0720">Serine protease</keyword>
<dbReference type="Gene3D" id="3.50.30.30">
    <property type="match status" value="1"/>
</dbReference>
<dbReference type="PIRSF" id="PIRSF037898">
    <property type="entry name" value="Subtilisin_rel_Sputw3181_3341"/>
    <property type="match status" value="1"/>
</dbReference>
<comment type="similarity">
    <text evidence="2 10 11">Belongs to the peptidase S8 family.</text>
</comment>
<evidence type="ECO:0000256" key="1">
    <source>
        <dbReference type="ARBA" id="ARBA00004613"/>
    </source>
</evidence>
<evidence type="ECO:0000259" key="12">
    <source>
        <dbReference type="Pfam" id="PF00082"/>
    </source>
</evidence>
<gene>
    <name evidence="16" type="ORF">GCM10007877_24480</name>
</gene>
<evidence type="ECO:0000313" key="16">
    <source>
        <dbReference type="EMBL" id="GLS26730.1"/>
    </source>
</evidence>
<dbReference type="InterPro" id="IPR022398">
    <property type="entry name" value="Peptidase_S8_His-AS"/>
</dbReference>
<dbReference type="Gene3D" id="3.30.70.80">
    <property type="entry name" value="Peptidase S8 propeptide/proteinase inhibitor I9"/>
    <property type="match status" value="1"/>
</dbReference>
<evidence type="ECO:0000256" key="2">
    <source>
        <dbReference type="ARBA" id="ARBA00011073"/>
    </source>
</evidence>
<dbReference type="EMBL" id="BSPD01000059">
    <property type="protein sequence ID" value="GLS26730.1"/>
    <property type="molecule type" value="Genomic_DNA"/>
</dbReference>
<dbReference type="PRINTS" id="PR00723">
    <property type="entry name" value="SUBTILISIN"/>
</dbReference>
<evidence type="ECO:0000256" key="10">
    <source>
        <dbReference type="PROSITE-ProRule" id="PRU01240"/>
    </source>
</evidence>
<feature type="active site" description="Charge relay system" evidence="9 10">
    <location>
        <position position="211"/>
    </location>
</feature>
<evidence type="ECO:0000256" key="11">
    <source>
        <dbReference type="RuleBase" id="RU003355"/>
    </source>
</evidence>
<keyword evidence="3" id="KW-0964">Secreted</keyword>
<feature type="domain" description="Subtilisin-like protease fibronectin type-III" evidence="15">
    <location>
        <begin position="703"/>
        <end position="799"/>
    </location>
</feature>
<evidence type="ECO:0000256" key="9">
    <source>
        <dbReference type="PIRSR" id="PIRSR615500-1"/>
    </source>
</evidence>
<feature type="domain" description="Peptidase S8/S53" evidence="12">
    <location>
        <begin position="202"/>
        <end position="654"/>
    </location>
</feature>
<evidence type="ECO:0000259" key="13">
    <source>
        <dbReference type="Pfam" id="PF02225"/>
    </source>
</evidence>
<evidence type="ECO:0000259" key="14">
    <source>
        <dbReference type="Pfam" id="PF05922"/>
    </source>
</evidence>
<evidence type="ECO:0000256" key="5">
    <source>
        <dbReference type="ARBA" id="ARBA00022729"/>
    </source>
</evidence>
<proteinExistence type="inferred from homology"/>
<dbReference type="Gene3D" id="2.60.40.2310">
    <property type="match status" value="1"/>
</dbReference>
<dbReference type="Gene3D" id="3.40.50.200">
    <property type="entry name" value="Peptidase S8/S53 domain"/>
    <property type="match status" value="1"/>
</dbReference>
<evidence type="ECO:0000313" key="17">
    <source>
        <dbReference type="Proteomes" id="UP001156870"/>
    </source>
</evidence>
<feature type="active site" description="Charge relay system" evidence="9 10">
    <location>
        <position position="613"/>
    </location>
</feature>
<dbReference type="PROSITE" id="PS51892">
    <property type="entry name" value="SUBTILASE"/>
    <property type="match status" value="1"/>
</dbReference>
<dbReference type="SUPFAM" id="SSF52025">
    <property type="entry name" value="PA domain"/>
    <property type="match status" value="1"/>
</dbReference>
<protein>
    <recommendedName>
        <fullName evidence="18">DUF11 domain-containing protein</fullName>
    </recommendedName>
</protein>
<feature type="domain" description="Inhibitor I9" evidence="14">
    <location>
        <begin position="69"/>
        <end position="172"/>
    </location>
</feature>
<dbReference type="SUPFAM" id="SSF52743">
    <property type="entry name" value="Subtilisin-like"/>
    <property type="match status" value="1"/>
</dbReference>
<dbReference type="PANTHER" id="PTHR10795">
    <property type="entry name" value="PROPROTEIN CONVERTASE SUBTILISIN/KEXIN"/>
    <property type="match status" value="1"/>
</dbReference>
<dbReference type="RefSeq" id="WP_232595645.1">
    <property type="nucleotide sequence ID" value="NZ_BSPD01000059.1"/>
</dbReference>
<dbReference type="InterPro" id="IPR036852">
    <property type="entry name" value="Peptidase_S8/S53_dom_sf"/>
</dbReference>
<feature type="domain" description="PA" evidence="13">
    <location>
        <begin position="443"/>
        <end position="536"/>
    </location>
</feature>
<dbReference type="InterPro" id="IPR041469">
    <property type="entry name" value="Subtilisin-like_FN3"/>
</dbReference>
<dbReference type="GO" id="GO:0004252">
    <property type="term" value="F:serine-type endopeptidase activity"/>
    <property type="evidence" value="ECO:0007669"/>
    <property type="project" value="UniProtKB-UniRule"/>
</dbReference>
<dbReference type="InterPro" id="IPR010259">
    <property type="entry name" value="S8pro/Inhibitor_I9"/>
</dbReference>
<evidence type="ECO:0000256" key="8">
    <source>
        <dbReference type="ARBA" id="ARBA00023180"/>
    </source>
</evidence>
<dbReference type="CDD" id="cd02120">
    <property type="entry name" value="PA_subtilisin_like"/>
    <property type="match status" value="1"/>
</dbReference>
<dbReference type="GO" id="GO:0006508">
    <property type="term" value="P:proteolysis"/>
    <property type="evidence" value="ECO:0007669"/>
    <property type="project" value="UniProtKB-KW"/>
</dbReference>
<keyword evidence="17" id="KW-1185">Reference proteome</keyword>
<keyword evidence="5" id="KW-0732">Signal</keyword>